<dbReference type="STRING" id="208480.SAMN02910418_01452"/>
<dbReference type="PANTHER" id="PTHR43398:SF1">
    <property type="entry name" value="DOLICHOL-PHOSPHATE MANNOSYLTRANSFERASE SUBUNIT 1"/>
    <property type="match status" value="1"/>
</dbReference>
<comment type="caution">
    <text evidence="5">The sequence shown here is derived from an EMBL/GenBank/DDBJ whole genome shotgun (WGS) entry which is preliminary data.</text>
</comment>
<dbReference type="InterPro" id="IPR039528">
    <property type="entry name" value="DPM1-like"/>
</dbReference>
<dbReference type="PANTHER" id="PTHR43398">
    <property type="entry name" value="DOLICHOL-PHOSPHATE MANNOSYLTRANSFERASE SUBUNIT 1"/>
    <property type="match status" value="1"/>
</dbReference>
<dbReference type="AlphaFoldDB" id="A0A1Q5Q3R9"/>
<comment type="similarity">
    <text evidence="1">Belongs to the glycosyltransferase 2 family.</text>
</comment>
<sequence length="256" mass="28484">MAPSQEKSVRPVVIIPTYNEKDNLPVIVPKVLELTDADILVVDDGSPDGTGELADELAAQNDRVHVMHRSEKSGLGRAYVAGFTWALARDYSHILEMDADLSHRPIDLPKLLTRADRPDAPDLVIGSRWVTGGAVENWPMNRLWLSRGSNLYVRLATGLRVHDATAGFRVFRREILEKIDLSAVQSHGYSFQVDMTLRVDEAGGIIVEVPIVFVERTEGVSKMDGPIIKESALRTAGWGIARRRAQLGRLVNKFRR</sequence>
<dbReference type="InterPro" id="IPR029044">
    <property type="entry name" value="Nucleotide-diphossugar_trans"/>
</dbReference>
<proteinExistence type="inferred from homology"/>
<keyword evidence="2" id="KW-0328">Glycosyltransferase</keyword>
<dbReference type="FunFam" id="3.90.550.10:FF:000122">
    <property type="entry name" value="Dolichol-phosphate mannosyltransferase subunit 1"/>
    <property type="match status" value="1"/>
</dbReference>
<dbReference type="Gene3D" id="3.90.550.10">
    <property type="entry name" value="Spore Coat Polysaccharide Biosynthesis Protein SpsA, Chain A"/>
    <property type="match status" value="1"/>
</dbReference>
<evidence type="ECO:0000256" key="3">
    <source>
        <dbReference type="ARBA" id="ARBA00022679"/>
    </source>
</evidence>
<dbReference type="GO" id="GO:0009247">
    <property type="term" value="P:glycolipid biosynthetic process"/>
    <property type="evidence" value="ECO:0007669"/>
    <property type="project" value="TreeGrafter"/>
</dbReference>
<evidence type="ECO:0000259" key="4">
    <source>
        <dbReference type="Pfam" id="PF00535"/>
    </source>
</evidence>
<evidence type="ECO:0000256" key="2">
    <source>
        <dbReference type="ARBA" id="ARBA00022676"/>
    </source>
</evidence>
<keyword evidence="6" id="KW-1185">Reference proteome</keyword>
<evidence type="ECO:0000256" key="1">
    <source>
        <dbReference type="ARBA" id="ARBA00006739"/>
    </source>
</evidence>
<dbReference type="Proteomes" id="UP000185628">
    <property type="component" value="Unassembled WGS sequence"/>
</dbReference>
<dbReference type="GO" id="GO:0016020">
    <property type="term" value="C:membrane"/>
    <property type="evidence" value="ECO:0007669"/>
    <property type="project" value="GOC"/>
</dbReference>
<protein>
    <recommendedName>
        <fullName evidence="4">Glycosyltransferase 2-like domain-containing protein</fullName>
    </recommendedName>
</protein>
<dbReference type="GO" id="GO:0004582">
    <property type="term" value="F:dolichyl-phosphate beta-D-mannosyltransferase activity"/>
    <property type="evidence" value="ECO:0007669"/>
    <property type="project" value="InterPro"/>
</dbReference>
<evidence type="ECO:0000313" key="6">
    <source>
        <dbReference type="Proteomes" id="UP000185628"/>
    </source>
</evidence>
<name>A0A1Q5Q3R9_9ACTO</name>
<organism evidence="5 6">
    <name type="scientific">Bowdeniella nasicola</name>
    <dbReference type="NCBI Taxonomy" id="208480"/>
    <lineage>
        <taxon>Bacteria</taxon>
        <taxon>Bacillati</taxon>
        <taxon>Actinomycetota</taxon>
        <taxon>Actinomycetes</taxon>
        <taxon>Actinomycetales</taxon>
        <taxon>Actinomycetaceae</taxon>
        <taxon>Bowdeniella</taxon>
    </lineage>
</organism>
<dbReference type="EMBL" id="MQVR01000015">
    <property type="protein sequence ID" value="OKL54478.1"/>
    <property type="molecule type" value="Genomic_DNA"/>
</dbReference>
<feature type="domain" description="Glycosyltransferase 2-like" evidence="4">
    <location>
        <begin position="13"/>
        <end position="179"/>
    </location>
</feature>
<dbReference type="SUPFAM" id="SSF53448">
    <property type="entry name" value="Nucleotide-diphospho-sugar transferases"/>
    <property type="match status" value="1"/>
</dbReference>
<gene>
    <name evidence="5" type="ORF">BSZ39_04040</name>
</gene>
<dbReference type="Pfam" id="PF00535">
    <property type="entry name" value="Glycos_transf_2"/>
    <property type="match status" value="1"/>
</dbReference>
<accession>A0A1Q5Q3R9</accession>
<dbReference type="CDD" id="cd06442">
    <property type="entry name" value="DPM1_like"/>
    <property type="match status" value="1"/>
</dbReference>
<reference evidence="6" key="1">
    <citation type="submission" date="2016-12" db="EMBL/GenBank/DDBJ databases">
        <authorList>
            <person name="Meng X."/>
        </authorList>
    </citation>
    <scope>NUCLEOTIDE SEQUENCE [LARGE SCALE GENOMIC DNA]</scope>
    <source>
        <strain evidence="6">DSM 19116</strain>
    </source>
</reference>
<evidence type="ECO:0000313" key="5">
    <source>
        <dbReference type="EMBL" id="OKL54478.1"/>
    </source>
</evidence>
<dbReference type="InterPro" id="IPR001173">
    <property type="entry name" value="Glyco_trans_2-like"/>
</dbReference>
<keyword evidence="3" id="KW-0808">Transferase</keyword>